<name>A0A168L1W6_CORDF</name>
<protein>
    <submittedName>
        <fullName evidence="2">Uncharacterized protein</fullName>
    </submittedName>
</protein>
<accession>A0A168L1W6</accession>
<dbReference type="Proteomes" id="UP000076881">
    <property type="component" value="Unassembled WGS sequence"/>
</dbReference>
<evidence type="ECO:0000313" key="2">
    <source>
        <dbReference type="EMBL" id="OAA82597.1"/>
    </source>
</evidence>
<dbReference type="OrthoDB" id="5410365at2759"/>
<feature type="chain" id="PRO_5007898628" evidence="1">
    <location>
        <begin position="23"/>
        <end position="284"/>
    </location>
</feature>
<evidence type="ECO:0000256" key="1">
    <source>
        <dbReference type="SAM" id="SignalP"/>
    </source>
</evidence>
<keyword evidence="3" id="KW-1185">Reference proteome</keyword>
<feature type="signal peptide" evidence="1">
    <location>
        <begin position="1"/>
        <end position="22"/>
    </location>
</feature>
<keyword evidence="1" id="KW-0732">Signal</keyword>
<evidence type="ECO:0000313" key="3">
    <source>
        <dbReference type="Proteomes" id="UP000076881"/>
    </source>
</evidence>
<reference evidence="2 3" key="1">
    <citation type="journal article" date="2016" name="Genome Biol. Evol.">
        <title>Divergent and convergent evolution of fungal pathogenicity.</title>
        <authorList>
            <person name="Shang Y."/>
            <person name="Xiao G."/>
            <person name="Zheng P."/>
            <person name="Cen K."/>
            <person name="Zhan S."/>
            <person name="Wang C."/>
        </authorList>
    </citation>
    <scope>NUCLEOTIDE SEQUENCE [LARGE SCALE GENOMIC DNA]</scope>
    <source>
        <strain evidence="2 3">RCEF 1005</strain>
    </source>
</reference>
<organism evidence="2 3">
    <name type="scientific">Akanthomyces lecanii RCEF 1005</name>
    <dbReference type="NCBI Taxonomy" id="1081108"/>
    <lineage>
        <taxon>Eukaryota</taxon>
        <taxon>Fungi</taxon>
        <taxon>Dikarya</taxon>
        <taxon>Ascomycota</taxon>
        <taxon>Pezizomycotina</taxon>
        <taxon>Sordariomycetes</taxon>
        <taxon>Hypocreomycetidae</taxon>
        <taxon>Hypocreales</taxon>
        <taxon>Cordycipitaceae</taxon>
        <taxon>Akanthomyces</taxon>
        <taxon>Cordyceps confragosa</taxon>
    </lineage>
</organism>
<comment type="caution">
    <text evidence="2">The sequence shown here is derived from an EMBL/GenBank/DDBJ whole genome shotgun (WGS) entry which is preliminary data.</text>
</comment>
<dbReference type="EMBL" id="AZHF01000001">
    <property type="protein sequence ID" value="OAA82597.1"/>
    <property type="molecule type" value="Genomic_DNA"/>
</dbReference>
<gene>
    <name evidence="2" type="ORF">LEL_02142</name>
</gene>
<dbReference type="AlphaFoldDB" id="A0A168L1W6"/>
<proteinExistence type="predicted"/>
<sequence length="284" mass="31748">MAATVILTSAPLLLSQVPLASFVPDVSQPYSDVYQPYMVSRSDYSVRRDVAFTGVVNISSERFLQLLATRFATLVVRREQGSTYRVESTNGCVYTLDSPQNLFAAILESEESGDQTRRWLDECKRQSLAPRFVVGYRTFVDSKLSRGEETSTDTRTDLLQPLSTTQGGVVGVADVEAGVGRKATQEIRTQAEVPGERIYAIAYRKIRIQTRKRDKTISLDLKTKWKPFNASRSRDSDESTYLEAEVSKTDDMEDCDEIFTVNSVSGKDSEPVRIAVMQDNSSGY</sequence>